<gene>
    <name evidence="2" type="ORF">F2Y61_06950</name>
</gene>
<reference evidence="2 3" key="1">
    <citation type="journal article" date="2019" name="Nat. Med.">
        <title>A library of human gut bacterial isolates paired with longitudinal multiomics data enables mechanistic microbiome research.</title>
        <authorList>
            <person name="Poyet M."/>
            <person name="Groussin M."/>
            <person name="Gibbons S.M."/>
            <person name="Avila-Pacheco J."/>
            <person name="Jiang X."/>
            <person name="Kearney S.M."/>
            <person name="Perrotta A.R."/>
            <person name="Berdy B."/>
            <person name="Zhao S."/>
            <person name="Lieberman T.D."/>
            <person name="Swanson P.K."/>
            <person name="Smith M."/>
            <person name="Roesemann S."/>
            <person name="Alexander J.E."/>
            <person name="Rich S.A."/>
            <person name="Livny J."/>
            <person name="Vlamakis H."/>
            <person name="Clish C."/>
            <person name="Bullock K."/>
            <person name="Deik A."/>
            <person name="Scott J."/>
            <person name="Pierce K.A."/>
            <person name="Xavier R.J."/>
            <person name="Alm E.J."/>
        </authorList>
    </citation>
    <scope>NUCLEOTIDE SEQUENCE [LARGE SCALE GENOMIC DNA]</scope>
    <source>
        <strain evidence="2 3">BIOML-A5</strain>
    </source>
</reference>
<name>A0A5M5ZUY8_9BACT</name>
<evidence type="ECO:0000313" key="3">
    <source>
        <dbReference type="Proteomes" id="UP000347681"/>
    </source>
</evidence>
<comment type="caution">
    <text evidence="2">The sequence shown here is derived from an EMBL/GenBank/DDBJ whole genome shotgun (WGS) entry which is preliminary data.</text>
</comment>
<dbReference type="AlphaFoldDB" id="A0A5M5ZUY8"/>
<sequence>MKQNKLSVYGHFTINPFHLNKVLTLNEYHLFDTIRYILESNDLEKRISNSLIKLESHFLNGEQISNAKNNLVKLKFIKIVNVDKRLGTIYKVNYDSICDIVEKINSEKNSVNRLVIADEYRKSVGLSEINKTKIKEYRNSEFDNKSIAKDRYIFSNQNITLSSNIDNSLDYQLMLNDLEYKLQNLAISKTEYEKTITKIKDEASRNNIILNNENGKWITK</sequence>
<protein>
    <submittedName>
        <fullName evidence="2">Uncharacterized protein</fullName>
    </submittedName>
</protein>
<proteinExistence type="predicted"/>
<feature type="coiled-coil region" evidence="1">
    <location>
        <begin position="175"/>
        <end position="202"/>
    </location>
</feature>
<keyword evidence="1" id="KW-0175">Coiled coil</keyword>
<evidence type="ECO:0000256" key="1">
    <source>
        <dbReference type="SAM" id="Coils"/>
    </source>
</evidence>
<accession>A0A5M5ZUY8</accession>
<dbReference type="EMBL" id="VVZB01000003">
    <property type="protein sequence ID" value="KAA5384023.1"/>
    <property type="molecule type" value="Genomic_DNA"/>
</dbReference>
<dbReference type="RefSeq" id="WP_149940776.1">
    <property type="nucleotide sequence ID" value="NZ_VVZB01000003.1"/>
</dbReference>
<dbReference type="Proteomes" id="UP000347681">
    <property type="component" value="Unassembled WGS sequence"/>
</dbReference>
<organism evidence="2 3">
    <name type="scientific">Phocaeicola dorei</name>
    <dbReference type="NCBI Taxonomy" id="357276"/>
    <lineage>
        <taxon>Bacteria</taxon>
        <taxon>Pseudomonadati</taxon>
        <taxon>Bacteroidota</taxon>
        <taxon>Bacteroidia</taxon>
        <taxon>Bacteroidales</taxon>
        <taxon>Bacteroidaceae</taxon>
        <taxon>Phocaeicola</taxon>
    </lineage>
</organism>
<evidence type="ECO:0000313" key="2">
    <source>
        <dbReference type="EMBL" id="KAA5384023.1"/>
    </source>
</evidence>